<dbReference type="EMBL" id="AKFT01000070">
    <property type="protein sequence ID" value="EJF46230.1"/>
    <property type="molecule type" value="Genomic_DNA"/>
</dbReference>
<reference evidence="2 3" key="1">
    <citation type="submission" date="2012-05" db="EMBL/GenBank/DDBJ databases">
        <authorList>
            <person name="Harkins D.M."/>
            <person name="Madupu R."/>
            <person name="Durkin A.S."/>
            <person name="Torralba M."/>
            <person name="Methe B."/>
            <person name="Sutton G.G."/>
            <person name="Nelson K.E."/>
        </authorList>
    </citation>
    <scope>NUCLEOTIDE SEQUENCE [LARGE SCALE GENOMIC DNA]</scope>
    <source>
        <strain evidence="2 3">F0489</strain>
    </source>
</reference>
<dbReference type="PATRIC" id="fig|1125718.3.peg.1045"/>
<protein>
    <submittedName>
        <fullName evidence="2">Uncharacterized protein</fullName>
    </submittedName>
</protein>
<proteinExistence type="predicted"/>
<feature type="compositionally biased region" description="Gly residues" evidence="1">
    <location>
        <begin position="37"/>
        <end position="46"/>
    </location>
</feature>
<keyword evidence="3" id="KW-1185">Reference proteome</keyword>
<feature type="region of interest" description="Disordered" evidence="1">
    <location>
        <begin position="1"/>
        <end position="53"/>
    </location>
</feature>
<evidence type="ECO:0000313" key="3">
    <source>
        <dbReference type="Proteomes" id="UP000002941"/>
    </source>
</evidence>
<dbReference type="AlphaFoldDB" id="J1HJZ2"/>
<gene>
    <name evidence="2" type="ORF">HMPREF1318_2782</name>
</gene>
<name>J1HJZ2_9ACTO</name>
<dbReference type="Proteomes" id="UP000002941">
    <property type="component" value="Unassembled WGS sequence"/>
</dbReference>
<evidence type="ECO:0000256" key="1">
    <source>
        <dbReference type="SAM" id="MobiDB-lite"/>
    </source>
</evidence>
<organism evidence="2 3">
    <name type="scientific">Actinomyces massiliensis F0489</name>
    <dbReference type="NCBI Taxonomy" id="1125718"/>
    <lineage>
        <taxon>Bacteria</taxon>
        <taxon>Bacillati</taxon>
        <taxon>Actinomycetota</taxon>
        <taxon>Actinomycetes</taxon>
        <taxon>Actinomycetales</taxon>
        <taxon>Actinomycetaceae</taxon>
        <taxon>Actinomyces</taxon>
    </lineage>
</organism>
<accession>J1HJZ2</accession>
<sequence length="53" mass="4963">MANIGVFAPAGAAIRRASRSRPPVRGGTAATGPTRLGTGGGAGVSGVSGVSRA</sequence>
<evidence type="ECO:0000313" key="2">
    <source>
        <dbReference type="EMBL" id="EJF46230.1"/>
    </source>
</evidence>
<comment type="caution">
    <text evidence="2">The sequence shown here is derived from an EMBL/GenBank/DDBJ whole genome shotgun (WGS) entry which is preliminary data.</text>
</comment>
<feature type="compositionally biased region" description="Low complexity" evidence="1">
    <location>
        <begin position="8"/>
        <end position="36"/>
    </location>
</feature>